<evidence type="ECO:0008006" key="3">
    <source>
        <dbReference type="Google" id="ProtNLM"/>
    </source>
</evidence>
<gene>
    <name evidence="1" type="ORF">JZO69_02660</name>
</gene>
<sequence>MNDKNCINYKSKYIQCNIKRLSKLISPEKLYVVCKSDNYGLGNAIFHLLKNHDDYINGYCVSDLEITHRLNFEFVIPSCSSEKIKVGYSDGSKSEYVCP</sequence>
<organism evidence="1 2">
    <name type="scientific">Candidatus Enterococcus ikei</name>
    <dbReference type="NCBI Taxonomy" id="2815326"/>
    <lineage>
        <taxon>Bacteria</taxon>
        <taxon>Bacillati</taxon>
        <taxon>Bacillota</taxon>
        <taxon>Bacilli</taxon>
        <taxon>Lactobacillales</taxon>
        <taxon>Enterococcaceae</taxon>
        <taxon>Enterococcus</taxon>
    </lineage>
</organism>
<evidence type="ECO:0000313" key="1">
    <source>
        <dbReference type="EMBL" id="MBO0439261.1"/>
    </source>
</evidence>
<reference evidence="1 2" key="1">
    <citation type="submission" date="2021-03" db="EMBL/GenBank/DDBJ databases">
        <title>Enterococcal diversity collection.</title>
        <authorList>
            <person name="Gilmore M.S."/>
            <person name="Schwartzman J."/>
            <person name="Van Tyne D."/>
            <person name="Martin M."/>
            <person name="Earl A.M."/>
            <person name="Manson A.L."/>
            <person name="Straub T."/>
            <person name="Salamzade R."/>
            <person name="Saavedra J."/>
            <person name="Lebreton F."/>
            <person name="Prichula J."/>
            <person name="Schaufler K."/>
            <person name="Gaca A."/>
            <person name="Sgardioli B."/>
            <person name="Wagenaar J."/>
            <person name="Strong T."/>
        </authorList>
    </citation>
    <scope>NUCLEOTIDE SEQUENCE [LARGE SCALE GENOMIC DNA]</scope>
    <source>
        <strain evidence="1 2">DIV0869a</strain>
    </source>
</reference>
<proteinExistence type="predicted"/>
<dbReference type="EMBL" id="JAFLWD010000006">
    <property type="protein sequence ID" value="MBO0439261.1"/>
    <property type="molecule type" value="Genomic_DNA"/>
</dbReference>
<dbReference type="Proteomes" id="UP000664632">
    <property type="component" value="Unassembled WGS sequence"/>
</dbReference>
<dbReference type="RefSeq" id="WP_207111357.1">
    <property type="nucleotide sequence ID" value="NZ_JAFLWD010000006.1"/>
</dbReference>
<keyword evidence="2" id="KW-1185">Reference proteome</keyword>
<name>A0ABS3GVH6_9ENTE</name>
<comment type="caution">
    <text evidence="1">The sequence shown here is derived from an EMBL/GenBank/DDBJ whole genome shotgun (WGS) entry which is preliminary data.</text>
</comment>
<evidence type="ECO:0000313" key="2">
    <source>
        <dbReference type="Proteomes" id="UP000664632"/>
    </source>
</evidence>
<protein>
    <recommendedName>
        <fullName evidence="3">Alanine racemase C-terminal domain-containing protein</fullName>
    </recommendedName>
</protein>
<accession>A0ABS3GVH6</accession>